<evidence type="ECO:0000313" key="3">
    <source>
        <dbReference type="Proteomes" id="UP000198995"/>
    </source>
</evidence>
<dbReference type="Pfam" id="PF02325">
    <property type="entry name" value="CCB3_YggT"/>
    <property type="match status" value="1"/>
</dbReference>
<keyword evidence="1" id="KW-0812">Transmembrane</keyword>
<protein>
    <submittedName>
        <fullName evidence="2">YggT family protein</fullName>
    </submittedName>
</protein>
<gene>
    <name evidence="2" type="ORF">SAMN04489866_101292</name>
</gene>
<dbReference type="InterPro" id="IPR003425">
    <property type="entry name" value="CCB3/YggT"/>
</dbReference>
<sequence length="98" mass="11260">MTFGTIFYDAVNLAFRLYQIMIVIRAFMTWLPIDQSSRIVTFIGDLTDPFFRLIERFMPAAFLAPLNFTPLIAYMLVAFARIAVNQILLQLIYGVSSL</sequence>
<dbReference type="OrthoDB" id="283553at2"/>
<proteinExistence type="predicted"/>
<dbReference type="STRING" id="2741.SAMN04489866_101292"/>
<organism evidence="2 3">
    <name type="scientific">Peptococcus niger</name>
    <dbReference type="NCBI Taxonomy" id="2741"/>
    <lineage>
        <taxon>Bacteria</taxon>
        <taxon>Bacillati</taxon>
        <taxon>Bacillota</taxon>
        <taxon>Clostridia</taxon>
        <taxon>Eubacteriales</taxon>
        <taxon>Peptococcaceae</taxon>
        <taxon>Peptococcus</taxon>
    </lineage>
</organism>
<dbReference type="Proteomes" id="UP000198995">
    <property type="component" value="Unassembled WGS sequence"/>
</dbReference>
<keyword evidence="1" id="KW-1133">Transmembrane helix</keyword>
<dbReference type="EMBL" id="FNAF01000001">
    <property type="protein sequence ID" value="SDD14484.1"/>
    <property type="molecule type" value="Genomic_DNA"/>
</dbReference>
<dbReference type="GO" id="GO:0016020">
    <property type="term" value="C:membrane"/>
    <property type="evidence" value="ECO:0007669"/>
    <property type="project" value="InterPro"/>
</dbReference>
<name>A0A1G6SCU7_PEPNI</name>
<evidence type="ECO:0000256" key="1">
    <source>
        <dbReference type="SAM" id="Phobius"/>
    </source>
</evidence>
<accession>A0A1G6SCU7</accession>
<feature type="transmembrane region" description="Helical" evidence="1">
    <location>
        <begin position="60"/>
        <end position="84"/>
    </location>
</feature>
<dbReference type="RefSeq" id="WP_091790968.1">
    <property type="nucleotide sequence ID" value="NZ_FNAF01000001.1"/>
</dbReference>
<dbReference type="AlphaFoldDB" id="A0A1G6SCU7"/>
<reference evidence="2 3" key="1">
    <citation type="submission" date="2016-10" db="EMBL/GenBank/DDBJ databases">
        <authorList>
            <person name="de Groot N.N."/>
        </authorList>
    </citation>
    <scope>NUCLEOTIDE SEQUENCE [LARGE SCALE GENOMIC DNA]</scope>
    <source>
        <strain evidence="2 3">DSM 20475</strain>
    </source>
</reference>
<keyword evidence="1" id="KW-0472">Membrane</keyword>
<evidence type="ECO:0000313" key="2">
    <source>
        <dbReference type="EMBL" id="SDD14484.1"/>
    </source>
</evidence>
<keyword evidence="3" id="KW-1185">Reference proteome</keyword>
<feature type="transmembrane region" description="Helical" evidence="1">
    <location>
        <begin position="6"/>
        <end position="28"/>
    </location>
</feature>